<dbReference type="InterPro" id="IPR011006">
    <property type="entry name" value="CheY-like_superfamily"/>
</dbReference>
<dbReference type="GO" id="GO:0003677">
    <property type="term" value="F:DNA binding"/>
    <property type="evidence" value="ECO:0007669"/>
    <property type="project" value="InterPro"/>
</dbReference>
<dbReference type="AlphaFoldDB" id="A0A1G9XFE0"/>
<evidence type="ECO:0000313" key="6">
    <source>
        <dbReference type="EMBL" id="SDM95448.1"/>
    </source>
</evidence>
<dbReference type="OrthoDB" id="9779387at2"/>
<dbReference type="InterPro" id="IPR007492">
    <property type="entry name" value="LytTR_DNA-bd_dom"/>
</dbReference>
<evidence type="ECO:0000259" key="5">
    <source>
        <dbReference type="PROSITE" id="PS50930"/>
    </source>
</evidence>
<dbReference type="SMART" id="SM00448">
    <property type="entry name" value="REC"/>
    <property type="match status" value="1"/>
</dbReference>
<dbReference type="SUPFAM" id="SSF52172">
    <property type="entry name" value="CheY-like"/>
    <property type="match status" value="1"/>
</dbReference>
<dbReference type="SMART" id="SM00850">
    <property type="entry name" value="LytTR"/>
    <property type="match status" value="1"/>
</dbReference>
<dbReference type="PANTHER" id="PTHR37299">
    <property type="entry name" value="TRANSCRIPTIONAL REGULATOR-RELATED"/>
    <property type="match status" value="1"/>
</dbReference>
<evidence type="ECO:0000259" key="4">
    <source>
        <dbReference type="PROSITE" id="PS50110"/>
    </source>
</evidence>
<dbReference type="GO" id="GO:0000156">
    <property type="term" value="F:phosphorelay response regulator activity"/>
    <property type="evidence" value="ECO:0007669"/>
    <property type="project" value="InterPro"/>
</dbReference>
<dbReference type="STRING" id="258515.SAMN05192585_10859"/>
<feature type="domain" description="Response regulatory" evidence="4">
    <location>
        <begin position="3"/>
        <end position="121"/>
    </location>
</feature>
<dbReference type="Gene3D" id="3.40.50.2300">
    <property type="match status" value="1"/>
</dbReference>
<evidence type="ECO:0000313" key="7">
    <source>
        <dbReference type="Proteomes" id="UP000199182"/>
    </source>
</evidence>
<dbReference type="InterPro" id="IPR001789">
    <property type="entry name" value="Sig_transdc_resp-reg_receiver"/>
</dbReference>
<dbReference type="RefSeq" id="WP_092638775.1">
    <property type="nucleotide sequence ID" value="NZ_FNID01000008.1"/>
</dbReference>
<accession>A0A1G9XFE0</accession>
<evidence type="ECO:0000256" key="2">
    <source>
        <dbReference type="ARBA" id="ARBA00024867"/>
    </source>
</evidence>
<dbReference type="InterPro" id="IPR046947">
    <property type="entry name" value="LytR-like"/>
</dbReference>
<organism evidence="6 7">
    <name type="scientific">Acetanaerobacterium elongatum</name>
    <dbReference type="NCBI Taxonomy" id="258515"/>
    <lineage>
        <taxon>Bacteria</taxon>
        <taxon>Bacillati</taxon>
        <taxon>Bacillota</taxon>
        <taxon>Clostridia</taxon>
        <taxon>Eubacteriales</taxon>
        <taxon>Oscillospiraceae</taxon>
        <taxon>Acetanaerobacterium</taxon>
    </lineage>
</organism>
<dbReference type="CDD" id="cd00156">
    <property type="entry name" value="REC"/>
    <property type="match status" value="1"/>
</dbReference>
<dbReference type="Pfam" id="PF04397">
    <property type="entry name" value="LytTR"/>
    <property type="match status" value="1"/>
</dbReference>
<comment type="function">
    <text evidence="2">May play the central regulatory role in sporulation. It may be an element of the effector pathway responsible for the activation of sporulation genes in response to nutritional stress. Spo0A may act in concert with spo0H (a sigma factor) to control the expression of some genes that are critical to the sporulation process.</text>
</comment>
<protein>
    <recommendedName>
        <fullName evidence="1">Stage 0 sporulation protein A homolog</fullName>
    </recommendedName>
</protein>
<dbReference type="PANTHER" id="PTHR37299:SF1">
    <property type="entry name" value="STAGE 0 SPORULATION PROTEIN A HOMOLOG"/>
    <property type="match status" value="1"/>
</dbReference>
<keyword evidence="7" id="KW-1185">Reference proteome</keyword>
<dbReference type="Pfam" id="PF00072">
    <property type="entry name" value="Response_reg"/>
    <property type="match status" value="1"/>
</dbReference>
<reference evidence="6 7" key="1">
    <citation type="submission" date="2016-10" db="EMBL/GenBank/DDBJ databases">
        <authorList>
            <person name="de Groot N.N."/>
        </authorList>
    </citation>
    <scope>NUCLEOTIDE SEQUENCE [LARGE SCALE GENOMIC DNA]</scope>
    <source>
        <strain evidence="6 7">CGMCC 1.5012</strain>
    </source>
</reference>
<gene>
    <name evidence="6" type="ORF">SAMN05192585_10859</name>
</gene>
<dbReference type="Gene3D" id="2.40.50.1020">
    <property type="entry name" value="LytTr DNA-binding domain"/>
    <property type="match status" value="1"/>
</dbReference>
<dbReference type="Proteomes" id="UP000199182">
    <property type="component" value="Unassembled WGS sequence"/>
</dbReference>
<dbReference type="EMBL" id="FNID01000008">
    <property type="protein sequence ID" value="SDM95448.1"/>
    <property type="molecule type" value="Genomic_DNA"/>
</dbReference>
<name>A0A1G9XFE0_9FIRM</name>
<sequence>MITILCCDDNAEQLKLLEAELSALDIGEPINPYYFTTGEELLDYAAHHGNAVDMVICDILLDEKNGIKLAGLIKQQFPHIQVIFMSSFDQLIEDTYHVDHISFLKKPVRRERLMLSIKKAAAAAKAKRGLFITVRCKGAVKKLDISKILYVEAHLREVRIVTEVESVVANNRFSEVSAMLDNRFINCHKSYLVNIDKVSQIYRLQFILKNDMVIPIAMARYDEVRKQYMTYLGAEL</sequence>
<evidence type="ECO:0000256" key="3">
    <source>
        <dbReference type="PROSITE-ProRule" id="PRU00169"/>
    </source>
</evidence>
<dbReference type="PROSITE" id="PS50110">
    <property type="entry name" value="RESPONSE_REGULATORY"/>
    <property type="match status" value="1"/>
</dbReference>
<proteinExistence type="predicted"/>
<feature type="modified residue" description="4-aspartylphosphate" evidence="3">
    <location>
        <position position="58"/>
    </location>
</feature>
<dbReference type="PROSITE" id="PS50930">
    <property type="entry name" value="HTH_LYTTR"/>
    <property type="match status" value="1"/>
</dbReference>
<evidence type="ECO:0000256" key="1">
    <source>
        <dbReference type="ARBA" id="ARBA00018672"/>
    </source>
</evidence>
<keyword evidence="3" id="KW-0597">Phosphoprotein</keyword>
<feature type="domain" description="HTH LytTR-type" evidence="5">
    <location>
        <begin position="132"/>
        <end position="230"/>
    </location>
</feature>